<feature type="compositionally biased region" description="Low complexity" evidence="1">
    <location>
        <begin position="312"/>
        <end position="331"/>
    </location>
</feature>
<dbReference type="AlphaFoldDB" id="A0A1I0APG7"/>
<dbReference type="EMBL" id="FOIJ01000001">
    <property type="protein sequence ID" value="SES96163.1"/>
    <property type="molecule type" value="Genomic_DNA"/>
</dbReference>
<dbReference type="RefSeq" id="WP_093515627.1">
    <property type="nucleotide sequence ID" value="NZ_FOIJ01000001.1"/>
</dbReference>
<evidence type="ECO:0000313" key="4">
    <source>
        <dbReference type="EMBL" id="SES96163.1"/>
    </source>
</evidence>
<organism evidence="4 5">
    <name type="scientific">Stigmatella erecta</name>
    <dbReference type="NCBI Taxonomy" id="83460"/>
    <lineage>
        <taxon>Bacteria</taxon>
        <taxon>Pseudomonadati</taxon>
        <taxon>Myxococcota</taxon>
        <taxon>Myxococcia</taxon>
        <taxon>Myxococcales</taxon>
        <taxon>Cystobacterineae</taxon>
        <taxon>Archangiaceae</taxon>
        <taxon>Stigmatella</taxon>
    </lineage>
</organism>
<dbReference type="Proteomes" id="UP000199181">
    <property type="component" value="Unassembled WGS sequence"/>
</dbReference>
<evidence type="ECO:0000259" key="3">
    <source>
        <dbReference type="Pfam" id="PF19783"/>
    </source>
</evidence>
<dbReference type="Pfam" id="PF19783">
    <property type="entry name" value="DUF6268"/>
    <property type="match status" value="1"/>
</dbReference>
<accession>A0A1I0APG7</accession>
<feature type="domain" description="DUF6268" evidence="3">
    <location>
        <begin position="90"/>
        <end position="300"/>
    </location>
</feature>
<protein>
    <recommendedName>
        <fullName evidence="3">DUF6268 domain-containing protein</fullName>
    </recommendedName>
</protein>
<reference evidence="5" key="1">
    <citation type="submission" date="2016-10" db="EMBL/GenBank/DDBJ databases">
        <authorList>
            <person name="Varghese N."/>
            <person name="Submissions S."/>
        </authorList>
    </citation>
    <scope>NUCLEOTIDE SEQUENCE [LARGE SCALE GENOMIC DNA]</scope>
    <source>
        <strain evidence="5">DSM 16858</strain>
    </source>
</reference>
<proteinExistence type="predicted"/>
<feature type="chain" id="PRO_5011755421" description="DUF6268 domain-containing protein" evidence="2">
    <location>
        <begin position="20"/>
        <end position="331"/>
    </location>
</feature>
<sequence length="331" mass="36359">MFRGALFACIVLFAGMASAQSAEDRAYIGVTFGGGTRVGPQGARLDDRQQLKLRLPLGALFLGRNVLVPSFGYEGWWGGLEQRGPVADVPKDTLDRNFHAFQLGLTGIRPLSPRWMLAAGVMANTRTDFRSQFDFALDTSWTGFATATYLMGTDGRMRLTFGLAALYPFDFTPVVPIVSFVYRGDSYILELGLPRLAMLLKVGGRMELGLTGEYGQQVFRTPFSAAGDRSPTDYYARQTMLRVGPTVNTRVSSSLWLSTSLGVDLMNDYALLDKDRKRMTMELFNSTKPAPYLSVSLGWRPQPRPSADLRPAEAPSSPAASRAGRPSLLSR</sequence>
<dbReference type="InterPro" id="IPR046235">
    <property type="entry name" value="DUF6268"/>
</dbReference>
<keyword evidence="2" id="KW-0732">Signal</keyword>
<feature type="region of interest" description="Disordered" evidence="1">
    <location>
        <begin position="295"/>
        <end position="331"/>
    </location>
</feature>
<feature type="signal peptide" evidence="2">
    <location>
        <begin position="1"/>
        <end position="19"/>
    </location>
</feature>
<evidence type="ECO:0000313" key="5">
    <source>
        <dbReference type="Proteomes" id="UP000199181"/>
    </source>
</evidence>
<evidence type="ECO:0000256" key="2">
    <source>
        <dbReference type="SAM" id="SignalP"/>
    </source>
</evidence>
<keyword evidence="5" id="KW-1185">Reference proteome</keyword>
<evidence type="ECO:0000256" key="1">
    <source>
        <dbReference type="SAM" id="MobiDB-lite"/>
    </source>
</evidence>
<gene>
    <name evidence="4" type="ORF">SAMN05443639_101764</name>
</gene>
<name>A0A1I0APG7_9BACT</name>